<dbReference type="GO" id="GO:0004736">
    <property type="term" value="F:pyruvate carboxylase activity"/>
    <property type="evidence" value="ECO:0007669"/>
    <property type="project" value="TreeGrafter"/>
</dbReference>
<dbReference type="PANTHER" id="PTHR43778:SF2">
    <property type="entry name" value="PYRUVATE CARBOXYLASE, MITOCHONDRIAL"/>
    <property type="match status" value="1"/>
</dbReference>
<dbReference type="GO" id="GO:0006094">
    <property type="term" value="P:gluconeogenesis"/>
    <property type="evidence" value="ECO:0007669"/>
    <property type="project" value="TreeGrafter"/>
</dbReference>
<dbReference type="GO" id="GO:0005737">
    <property type="term" value="C:cytoplasm"/>
    <property type="evidence" value="ECO:0007669"/>
    <property type="project" value="TreeGrafter"/>
</dbReference>
<dbReference type="PANTHER" id="PTHR43778">
    <property type="entry name" value="PYRUVATE CARBOXYLASE"/>
    <property type="match status" value="1"/>
</dbReference>
<dbReference type="PROSITE" id="PS50991">
    <property type="entry name" value="PYR_CT"/>
    <property type="match status" value="1"/>
</dbReference>
<dbReference type="InterPro" id="IPR003379">
    <property type="entry name" value="Carboxylase_cons_dom"/>
</dbReference>
<protein>
    <submittedName>
        <fullName evidence="5">Pyruvate carboxylase subunit B</fullName>
    </submittedName>
</protein>
<evidence type="ECO:0000259" key="4">
    <source>
        <dbReference type="PROSITE" id="PS50991"/>
    </source>
</evidence>
<keyword evidence="5" id="KW-0670">Pyruvate</keyword>
<dbReference type="AlphaFoldDB" id="A0A1G5GTS4"/>
<dbReference type="SUPFAM" id="SSF89000">
    <property type="entry name" value="post-HMGL domain-like"/>
    <property type="match status" value="1"/>
</dbReference>
<name>A0A1G5GTS4_9BACT</name>
<dbReference type="Pfam" id="PF02436">
    <property type="entry name" value="PYC_OADA"/>
    <property type="match status" value="1"/>
</dbReference>
<dbReference type="RefSeq" id="WP_092211691.1">
    <property type="nucleotide sequence ID" value="NZ_FMUX01000011.1"/>
</dbReference>
<evidence type="ECO:0000259" key="3">
    <source>
        <dbReference type="PROSITE" id="PS50968"/>
    </source>
</evidence>
<dbReference type="InterPro" id="IPR011053">
    <property type="entry name" value="Single_hybrid_motif"/>
</dbReference>
<evidence type="ECO:0000313" key="5">
    <source>
        <dbReference type="EMBL" id="SCY54749.1"/>
    </source>
</evidence>
<organism evidence="5 6">
    <name type="scientific">Desulfoluna spongiiphila</name>
    <dbReference type="NCBI Taxonomy" id="419481"/>
    <lineage>
        <taxon>Bacteria</taxon>
        <taxon>Pseudomonadati</taxon>
        <taxon>Thermodesulfobacteriota</taxon>
        <taxon>Desulfobacteria</taxon>
        <taxon>Desulfobacterales</taxon>
        <taxon>Desulfolunaceae</taxon>
        <taxon>Desulfoluna</taxon>
    </lineage>
</organism>
<feature type="domain" description="Pyruvate carboxyltransferase" evidence="4">
    <location>
        <begin position="6"/>
        <end position="270"/>
    </location>
</feature>
<dbReference type="Gene3D" id="3.20.20.70">
    <property type="entry name" value="Aldolase class I"/>
    <property type="match status" value="1"/>
</dbReference>
<dbReference type="SUPFAM" id="SSF51569">
    <property type="entry name" value="Aldolase"/>
    <property type="match status" value="1"/>
</dbReference>
<feature type="compositionally biased region" description="Pro residues" evidence="2">
    <location>
        <begin position="535"/>
        <end position="569"/>
    </location>
</feature>
<dbReference type="InterPro" id="IPR013785">
    <property type="entry name" value="Aldolase_TIM"/>
</dbReference>
<keyword evidence="6" id="KW-1185">Reference proteome</keyword>
<dbReference type="EMBL" id="FMUX01000011">
    <property type="protein sequence ID" value="SCY54749.1"/>
    <property type="molecule type" value="Genomic_DNA"/>
</dbReference>
<keyword evidence="1" id="KW-0092">Biotin</keyword>
<dbReference type="InterPro" id="IPR000089">
    <property type="entry name" value="Biotin_lipoyl"/>
</dbReference>
<dbReference type="InterPro" id="IPR000891">
    <property type="entry name" value="PYR_CT"/>
</dbReference>
<dbReference type="CDD" id="cd06850">
    <property type="entry name" value="biotinyl_domain"/>
    <property type="match status" value="1"/>
</dbReference>
<dbReference type="PROSITE" id="PS50968">
    <property type="entry name" value="BIOTINYL_LIPOYL"/>
    <property type="match status" value="1"/>
</dbReference>
<dbReference type="InterPro" id="IPR001882">
    <property type="entry name" value="Biotin_BS"/>
</dbReference>
<dbReference type="Pfam" id="PF00682">
    <property type="entry name" value="HMGL-like"/>
    <property type="match status" value="1"/>
</dbReference>
<proteinExistence type="predicted"/>
<evidence type="ECO:0000256" key="2">
    <source>
        <dbReference type="SAM" id="MobiDB-lite"/>
    </source>
</evidence>
<gene>
    <name evidence="5" type="ORF">SAMN05216233_111121</name>
</gene>
<dbReference type="OrthoDB" id="9769961at2"/>
<feature type="region of interest" description="Disordered" evidence="2">
    <location>
        <begin position="526"/>
        <end position="576"/>
    </location>
</feature>
<sequence>MSQSTIRIYDTSFTAGQESLLSGLMRTSEMERIAPFLNRAGLYAVEATRGFSFKNTLAELNENPFGRIRAIKRAMSETPVAMTLSALHMAGRAAAPLDLVRAYLSSAFDAGVSIFRIFDPLNDLRNLTVPVETAKGLGATAVAAILIPTSGKRTPFDAIAETAKRIQEIGADAVCLMDTEGFLCPDSARKLVARVTETVSIPVHLSIVNTAMCGTAAAHAAFEAGAAVVEAALSPFADGGVTIPSEGLINSLNMAREGALEPLCEGAALFEEEIRPRHLSTLMKRSNLHLRSLALKYRIPVTTLRVAVNQLAEIDKSDLLERVVSEILAVRNDLGDIALKFPLDEMVVTQSINNIVFDNVEARYSIATTAVKDHCYGMNGRTVSAIDEAILKTVLEGYPRGETPTTAFPPELLPPALKGEEGRSPLVNGLEDEVIMALFPVEGKRHLEWQKGVKRIPEEAKFLSLEEALERASIAEKILDGDMDALARKNNAPDQSPYARTFNVFVGGDHFEVAVDEVGGPTVLSHTPAAAPAAPVAPAPAPVQPPAPAAAPKPAAPAPKPAAPKPAAPAPAAGGAGATLTAPMPGVVLRYEKQPGDKVEKGDVVVVLEAMKMENVLSAPASGTVGVLPCREGDTVSTGDVLCVIE</sequence>
<evidence type="ECO:0000256" key="1">
    <source>
        <dbReference type="ARBA" id="ARBA00023267"/>
    </source>
</evidence>
<accession>A0A1G5GTS4</accession>
<feature type="domain" description="Lipoyl-binding" evidence="3">
    <location>
        <begin position="573"/>
        <end position="646"/>
    </location>
</feature>
<dbReference type="STRING" id="419481.SAMN05216233_111121"/>
<reference evidence="5 6" key="1">
    <citation type="submission" date="2016-10" db="EMBL/GenBank/DDBJ databases">
        <authorList>
            <person name="de Groot N.N."/>
        </authorList>
    </citation>
    <scope>NUCLEOTIDE SEQUENCE [LARGE SCALE GENOMIC DNA]</scope>
    <source>
        <strain evidence="5 6">AA1</strain>
    </source>
</reference>
<dbReference type="Pfam" id="PF00364">
    <property type="entry name" value="Biotin_lipoyl"/>
    <property type="match status" value="1"/>
</dbReference>
<dbReference type="SUPFAM" id="SSF51230">
    <property type="entry name" value="Single hybrid motif"/>
    <property type="match status" value="1"/>
</dbReference>
<evidence type="ECO:0000313" key="6">
    <source>
        <dbReference type="Proteomes" id="UP000198870"/>
    </source>
</evidence>
<dbReference type="Proteomes" id="UP000198870">
    <property type="component" value="Unassembled WGS sequence"/>
</dbReference>
<dbReference type="Gene3D" id="2.40.50.100">
    <property type="match status" value="1"/>
</dbReference>
<dbReference type="FunFam" id="2.40.50.100:FF:000003">
    <property type="entry name" value="Acetyl-CoA carboxylase biotin carboxyl carrier protein"/>
    <property type="match status" value="1"/>
</dbReference>
<dbReference type="PROSITE" id="PS00188">
    <property type="entry name" value="BIOTIN"/>
    <property type="match status" value="1"/>
</dbReference>
<dbReference type="InterPro" id="IPR055268">
    <property type="entry name" value="PCB-like"/>
</dbReference>